<keyword evidence="10 20" id="KW-0812">Transmembrane</keyword>
<dbReference type="PANTHER" id="PTHR43047">
    <property type="entry name" value="TWO-COMPONENT HISTIDINE PROTEIN KINASE"/>
    <property type="match status" value="1"/>
</dbReference>
<keyword evidence="7" id="KW-0997">Cell inner membrane</keyword>
<evidence type="ECO:0000256" key="19">
    <source>
        <dbReference type="PROSITE-ProRule" id="PRU00169"/>
    </source>
</evidence>
<evidence type="ECO:0000256" key="14">
    <source>
        <dbReference type="ARBA" id="ARBA00023012"/>
    </source>
</evidence>
<keyword evidence="13 20" id="KW-1133">Transmembrane helix</keyword>
<evidence type="ECO:0000256" key="18">
    <source>
        <dbReference type="PROSITE-ProRule" id="PRU00110"/>
    </source>
</evidence>
<dbReference type="Gene3D" id="3.40.50.2300">
    <property type="match status" value="1"/>
</dbReference>
<dbReference type="RefSeq" id="WP_074886171.1">
    <property type="nucleotide sequence ID" value="NZ_FOXO01000008.1"/>
</dbReference>
<evidence type="ECO:0000256" key="12">
    <source>
        <dbReference type="ARBA" id="ARBA00022840"/>
    </source>
</evidence>
<proteinExistence type="inferred from homology"/>
<gene>
    <name evidence="24" type="ORF">SAMN04487928_10832</name>
</gene>
<dbReference type="GO" id="GO:0000155">
    <property type="term" value="F:phosphorelay sensor kinase activity"/>
    <property type="evidence" value="ECO:0007669"/>
    <property type="project" value="InterPro"/>
</dbReference>
<dbReference type="Pfam" id="PF01627">
    <property type="entry name" value="Hpt"/>
    <property type="match status" value="1"/>
</dbReference>
<dbReference type="Proteomes" id="UP000182624">
    <property type="component" value="Unassembled WGS sequence"/>
</dbReference>
<comment type="similarity">
    <text evidence="3">In the N-terminal section; belongs to the phytochrome family.</text>
</comment>
<keyword evidence="9" id="KW-0808">Transferase</keyword>
<evidence type="ECO:0000256" key="11">
    <source>
        <dbReference type="ARBA" id="ARBA00022777"/>
    </source>
</evidence>
<dbReference type="SMART" id="SM00448">
    <property type="entry name" value="REC"/>
    <property type="match status" value="1"/>
</dbReference>
<evidence type="ECO:0000256" key="13">
    <source>
        <dbReference type="ARBA" id="ARBA00022989"/>
    </source>
</evidence>
<dbReference type="SMART" id="SM00388">
    <property type="entry name" value="HisKA"/>
    <property type="match status" value="1"/>
</dbReference>
<evidence type="ECO:0000256" key="7">
    <source>
        <dbReference type="ARBA" id="ARBA00022519"/>
    </source>
</evidence>
<dbReference type="CDD" id="cd17546">
    <property type="entry name" value="REC_hyHK_CKI1_RcsC-like"/>
    <property type="match status" value="1"/>
</dbReference>
<dbReference type="Pfam" id="PF02518">
    <property type="entry name" value="HATPase_c"/>
    <property type="match status" value="1"/>
</dbReference>
<dbReference type="PRINTS" id="PR00344">
    <property type="entry name" value="BCTRLSENSOR"/>
</dbReference>
<evidence type="ECO:0000256" key="8">
    <source>
        <dbReference type="ARBA" id="ARBA00022553"/>
    </source>
</evidence>
<dbReference type="GO" id="GO:0009927">
    <property type="term" value="F:histidine phosphotransfer kinase activity"/>
    <property type="evidence" value="ECO:0007669"/>
    <property type="project" value="TreeGrafter"/>
</dbReference>
<dbReference type="InterPro" id="IPR011006">
    <property type="entry name" value="CheY-like_superfamily"/>
</dbReference>
<dbReference type="CDD" id="cd00082">
    <property type="entry name" value="HisKA"/>
    <property type="match status" value="1"/>
</dbReference>
<dbReference type="InterPro" id="IPR036097">
    <property type="entry name" value="HisK_dim/P_sf"/>
</dbReference>
<keyword evidence="12" id="KW-0067">ATP-binding</keyword>
<evidence type="ECO:0000256" key="10">
    <source>
        <dbReference type="ARBA" id="ARBA00022692"/>
    </source>
</evidence>
<keyword evidence="11 24" id="KW-0418">Kinase</keyword>
<evidence type="ECO:0000313" key="24">
    <source>
        <dbReference type="EMBL" id="SFP78523.1"/>
    </source>
</evidence>
<feature type="modified residue" description="Phosphohistidine" evidence="18">
    <location>
        <position position="704"/>
    </location>
</feature>
<dbReference type="InterPro" id="IPR008207">
    <property type="entry name" value="Sig_transdc_His_kin_Hpt_dom"/>
</dbReference>
<feature type="transmembrane region" description="Helical" evidence="20">
    <location>
        <begin position="110"/>
        <end position="131"/>
    </location>
</feature>
<evidence type="ECO:0000256" key="17">
    <source>
        <dbReference type="ARBA" id="ARBA00074306"/>
    </source>
</evidence>
<keyword evidence="6" id="KW-1003">Cell membrane</keyword>
<comment type="subcellular location">
    <subcellularLocation>
        <location evidence="2">Cell inner membrane</location>
        <topology evidence="2">Multi-pass membrane protein</topology>
    </subcellularLocation>
</comment>
<evidence type="ECO:0000256" key="15">
    <source>
        <dbReference type="ARBA" id="ARBA00023136"/>
    </source>
</evidence>
<dbReference type="Gene3D" id="3.30.565.10">
    <property type="entry name" value="Histidine kinase-like ATPase, C-terminal domain"/>
    <property type="match status" value="1"/>
</dbReference>
<reference evidence="25" key="1">
    <citation type="submission" date="2016-10" db="EMBL/GenBank/DDBJ databases">
        <authorList>
            <person name="Varghese N."/>
            <person name="Submissions S."/>
        </authorList>
    </citation>
    <scope>NUCLEOTIDE SEQUENCE [LARGE SCALE GENOMIC DNA]</scope>
    <source>
        <strain evidence="25">P18</strain>
    </source>
</reference>
<keyword evidence="15 20" id="KW-0472">Membrane</keyword>
<keyword evidence="12" id="KW-0547">Nucleotide-binding</keyword>
<dbReference type="InterPro" id="IPR003594">
    <property type="entry name" value="HATPase_dom"/>
</dbReference>
<organism evidence="24 25">
    <name type="scientific">Butyrivibrio proteoclasticus</name>
    <dbReference type="NCBI Taxonomy" id="43305"/>
    <lineage>
        <taxon>Bacteria</taxon>
        <taxon>Bacillati</taxon>
        <taxon>Bacillota</taxon>
        <taxon>Clostridia</taxon>
        <taxon>Lachnospirales</taxon>
        <taxon>Lachnospiraceae</taxon>
        <taxon>Butyrivibrio</taxon>
    </lineage>
</organism>
<dbReference type="SMART" id="SM00387">
    <property type="entry name" value="HATPase_c"/>
    <property type="match status" value="1"/>
</dbReference>
<dbReference type="SUPFAM" id="SSF52172">
    <property type="entry name" value="CheY-like"/>
    <property type="match status" value="1"/>
</dbReference>
<sequence length="838" mass="93994">MYDFLRTYQLDIMLFLSGGCGVLTILALSTKTLTKSRKHALVSMELSSMFLLISDRIAYIYRGDISEKGYWMVRISNFLVYLLSLYVSHAFNVYLLDILKTTVKPKKPPILLVISEFLFTIGALMIVANLFTKFYYHFDESNHYVRNPGFLVSYLFPLSITMLQIVTIIRIRKYLYRSSTIFLLLFSILPYVATVIQIFSYGLSLTNMTIVGMVVLAYVFEIINMNKLEEAKMAAEKANNAKSRFLANMSHEIRTPINTIMGMDEMILREDATGVPKPYFMSITNYALDIRYASESLLGLINDILDISKIESGKMHIVEQEYDVTTLLRGIITMIRIRSNQKDLYFELDIDKELPAKLYGDMGKIKQIILNLLTNAVKYTEVGGFTLTAKVLSVEGDNCNLLFSVKDTGIGVKKEDIPKLFSAFERLDEERNNSIQGTGLGLDISRQFSELLGGSLTCESVYGEGSTFIFKVNQKIIDATPIGEFKETEETKSVGLHVAGFTAEDARILVVDDNSMNLAVVKGFLKPIKVQIDTAESGFACLDMLKENNYDLLLLDHMMPGMDGIETLEKVREFNKEIPAIALTANYMANGDGFYGSKGFIGYISKPIDSNVLEKALLDNIPKEKIKEAVSPIIPEESPELPPDKKWLEEVEGIKAEDGIKNSGGAIGFVFSAQLFYDTIDENAKVIENAYKENDIKLYTIKVHALKSSARIIGANELSDLAKSLEDAGNKSDLGFITTHNDELLEMYRSFKDKLSKLGNKETSDDTGKELISSDDLSSAYSTLKEIAEQMDYDSAELVLAQLNDYALPKEDKAVFDNIATALKAFDWDKIDELLSSH</sequence>
<comment type="function">
    <text evidence="16">May play the central regulatory role in sporulation. It may be an element of the effector pathway responsible for the activation of sporulation genes in response to nutritional stress. Spo0A may act in concert with spo0H (a sigma factor) to control the expression of some genes that are critical to the sporulation process.</text>
</comment>
<dbReference type="EC" id="2.7.13.3" evidence="4"/>
<keyword evidence="14" id="KW-0902">Two-component regulatory system</keyword>
<keyword evidence="8 19" id="KW-0597">Phosphoprotein</keyword>
<dbReference type="Gene3D" id="1.10.287.130">
    <property type="match status" value="1"/>
</dbReference>
<dbReference type="InterPro" id="IPR036641">
    <property type="entry name" value="HPT_dom_sf"/>
</dbReference>
<evidence type="ECO:0000256" key="4">
    <source>
        <dbReference type="ARBA" id="ARBA00012438"/>
    </source>
</evidence>
<evidence type="ECO:0000256" key="5">
    <source>
        <dbReference type="ARBA" id="ARBA00018672"/>
    </source>
</evidence>
<dbReference type="InterPro" id="IPR004358">
    <property type="entry name" value="Sig_transdc_His_kin-like_C"/>
</dbReference>
<feature type="transmembrane region" description="Helical" evidence="20">
    <location>
        <begin position="12"/>
        <end position="28"/>
    </location>
</feature>
<dbReference type="PROSITE" id="PS50894">
    <property type="entry name" value="HPT"/>
    <property type="match status" value="1"/>
</dbReference>
<evidence type="ECO:0000256" key="6">
    <source>
        <dbReference type="ARBA" id="ARBA00022475"/>
    </source>
</evidence>
<evidence type="ECO:0000256" key="1">
    <source>
        <dbReference type="ARBA" id="ARBA00000085"/>
    </source>
</evidence>
<feature type="transmembrane region" description="Helical" evidence="20">
    <location>
        <begin position="151"/>
        <end position="169"/>
    </location>
</feature>
<dbReference type="FunFam" id="3.30.565.10:FF:000010">
    <property type="entry name" value="Sensor histidine kinase RcsC"/>
    <property type="match status" value="1"/>
</dbReference>
<evidence type="ECO:0000256" key="9">
    <source>
        <dbReference type="ARBA" id="ARBA00022679"/>
    </source>
</evidence>
<feature type="transmembrane region" description="Helical" evidence="20">
    <location>
        <begin position="181"/>
        <end position="199"/>
    </location>
</feature>
<feature type="domain" description="Histidine kinase" evidence="21">
    <location>
        <begin position="248"/>
        <end position="476"/>
    </location>
</feature>
<dbReference type="PROSITE" id="PS50110">
    <property type="entry name" value="RESPONSE_REGULATORY"/>
    <property type="match status" value="1"/>
</dbReference>
<dbReference type="SUPFAM" id="SSF47226">
    <property type="entry name" value="Histidine-containing phosphotransfer domain, HPT domain"/>
    <property type="match status" value="1"/>
</dbReference>
<feature type="transmembrane region" description="Helical" evidence="20">
    <location>
        <begin position="40"/>
        <end position="58"/>
    </location>
</feature>
<evidence type="ECO:0000256" key="16">
    <source>
        <dbReference type="ARBA" id="ARBA00024867"/>
    </source>
</evidence>
<dbReference type="Gene3D" id="1.20.120.160">
    <property type="entry name" value="HPT domain"/>
    <property type="match status" value="1"/>
</dbReference>
<protein>
    <recommendedName>
        <fullName evidence="17">Circadian input-output histidine kinase CikA</fullName>
        <ecNumber evidence="4">2.7.13.3</ecNumber>
    </recommendedName>
    <alternativeName>
        <fullName evidence="5">Stage 0 sporulation protein A homolog</fullName>
    </alternativeName>
</protein>
<evidence type="ECO:0000313" key="25">
    <source>
        <dbReference type="Proteomes" id="UP000182624"/>
    </source>
</evidence>
<feature type="transmembrane region" description="Helical" evidence="20">
    <location>
        <begin position="78"/>
        <end position="98"/>
    </location>
</feature>
<evidence type="ECO:0000256" key="2">
    <source>
        <dbReference type="ARBA" id="ARBA00004429"/>
    </source>
</evidence>
<dbReference type="PANTHER" id="PTHR43047:SF72">
    <property type="entry name" value="OSMOSENSING HISTIDINE PROTEIN KINASE SLN1"/>
    <property type="match status" value="1"/>
</dbReference>
<dbReference type="InterPro" id="IPR005467">
    <property type="entry name" value="His_kinase_dom"/>
</dbReference>
<dbReference type="PROSITE" id="PS50109">
    <property type="entry name" value="HIS_KIN"/>
    <property type="match status" value="1"/>
</dbReference>
<evidence type="ECO:0000259" key="23">
    <source>
        <dbReference type="PROSITE" id="PS50894"/>
    </source>
</evidence>
<dbReference type="Pfam" id="PF00072">
    <property type="entry name" value="Response_reg"/>
    <property type="match status" value="1"/>
</dbReference>
<comment type="catalytic activity">
    <reaction evidence="1">
        <text>ATP + protein L-histidine = ADP + protein N-phospho-L-histidine.</text>
        <dbReference type="EC" id="2.7.13.3"/>
    </reaction>
</comment>
<dbReference type="Pfam" id="PF00512">
    <property type="entry name" value="HisKA"/>
    <property type="match status" value="1"/>
</dbReference>
<dbReference type="EMBL" id="FOXO01000008">
    <property type="protein sequence ID" value="SFP78523.1"/>
    <property type="molecule type" value="Genomic_DNA"/>
</dbReference>
<dbReference type="InterPro" id="IPR003661">
    <property type="entry name" value="HisK_dim/P_dom"/>
</dbReference>
<keyword evidence="25" id="KW-1185">Reference proteome</keyword>
<name>A0A1I5T693_9FIRM</name>
<evidence type="ECO:0000256" key="3">
    <source>
        <dbReference type="ARBA" id="ARBA00006402"/>
    </source>
</evidence>
<feature type="domain" description="Response regulatory" evidence="22">
    <location>
        <begin position="507"/>
        <end position="621"/>
    </location>
</feature>
<dbReference type="GO" id="GO:0005886">
    <property type="term" value="C:plasma membrane"/>
    <property type="evidence" value="ECO:0007669"/>
    <property type="project" value="UniProtKB-SubCell"/>
</dbReference>
<feature type="modified residue" description="4-aspartylphosphate" evidence="19">
    <location>
        <position position="556"/>
    </location>
</feature>
<dbReference type="OrthoDB" id="176203at2"/>
<accession>A0A1I5T693</accession>
<dbReference type="InterPro" id="IPR036890">
    <property type="entry name" value="HATPase_C_sf"/>
</dbReference>
<feature type="domain" description="HPt" evidence="23">
    <location>
        <begin position="665"/>
        <end position="762"/>
    </location>
</feature>
<dbReference type="SUPFAM" id="SSF55874">
    <property type="entry name" value="ATPase domain of HSP90 chaperone/DNA topoisomerase II/histidine kinase"/>
    <property type="match status" value="1"/>
</dbReference>
<dbReference type="AlphaFoldDB" id="A0A1I5T693"/>
<dbReference type="CDD" id="cd16922">
    <property type="entry name" value="HATPase_EvgS-ArcB-TorS-like"/>
    <property type="match status" value="1"/>
</dbReference>
<evidence type="ECO:0000259" key="22">
    <source>
        <dbReference type="PROSITE" id="PS50110"/>
    </source>
</evidence>
<dbReference type="SUPFAM" id="SSF47384">
    <property type="entry name" value="Homodimeric domain of signal transducing histidine kinase"/>
    <property type="match status" value="1"/>
</dbReference>
<dbReference type="InterPro" id="IPR001789">
    <property type="entry name" value="Sig_transdc_resp-reg_receiver"/>
</dbReference>
<evidence type="ECO:0000259" key="21">
    <source>
        <dbReference type="PROSITE" id="PS50109"/>
    </source>
</evidence>
<evidence type="ECO:0000256" key="20">
    <source>
        <dbReference type="SAM" id="Phobius"/>
    </source>
</evidence>